<feature type="compositionally biased region" description="Basic and acidic residues" evidence="3">
    <location>
        <begin position="905"/>
        <end position="919"/>
    </location>
</feature>
<keyword evidence="7" id="KW-1185">Reference proteome</keyword>
<feature type="compositionally biased region" description="Low complexity" evidence="3">
    <location>
        <begin position="202"/>
        <end position="223"/>
    </location>
</feature>
<dbReference type="PROSITE" id="PS50010">
    <property type="entry name" value="DH_2"/>
    <property type="match status" value="1"/>
</dbReference>
<dbReference type="CDD" id="cd07589">
    <property type="entry name" value="BAR_DNMBP"/>
    <property type="match status" value="1"/>
</dbReference>
<dbReference type="InterPro" id="IPR004148">
    <property type="entry name" value="BAR_dom"/>
</dbReference>
<dbReference type="PROSITE" id="PS51021">
    <property type="entry name" value="BAR"/>
    <property type="match status" value="1"/>
</dbReference>
<accession>A0ABR3XW47</accession>
<feature type="region of interest" description="Disordered" evidence="3">
    <location>
        <begin position="1872"/>
        <end position="1892"/>
    </location>
</feature>
<feature type="compositionally biased region" description="Low complexity" evidence="3">
    <location>
        <begin position="668"/>
        <end position="677"/>
    </location>
</feature>
<dbReference type="SMART" id="SM00325">
    <property type="entry name" value="RhoGEF"/>
    <property type="match status" value="1"/>
</dbReference>
<dbReference type="InterPro" id="IPR051492">
    <property type="entry name" value="Dynamin-Rho_GEF"/>
</dbReference>
<dbReference type="Pfam" id="PF03114">
    <property type="entry name" value="BAR"/>
    <property type="match status" value="1"/>
</dbReference>
<feature type="compositionally biased region" description="Basic and acidic residues" evidence="3">
    <location>
        <begin position="1024"/>
        <end position="1046"/>
    </location>
</feature>
<feature type="compositionally biased region" description="Polar residues" evidence="3">
    <location>
        <begin position="494"/>
        <end position="509"/>
    </location>
</feature>
<feature type="compositionally biased region" description="Polar residues" evidence="3">
    <location>
        <begin position="1305"/>
        <end position="1318"/>
    </location>
</feature>
<feature type="compositionally biased region" description="Low complexity" evidence="3">
    <location>
        <begin position="874"/>
        <end position="884"/>
    </location>
</feature>
<keyword evidence="1" id="KW-0344">Guanine-nucleotide releasing factor</keyword>
<evidence type="ECO:0000259" key="4">
    <source>
        <dbReference type="PROSITE" id="PS50010"/>
    </source>
</evidence>
<dbReference type="SUPFAM" id="SSF48065">
    <property type="entry name" value="DBL homology domain (DH-domain)"/>
    <property type="match status" value="1"/>
</dbReference>
<evidence type="ECO:0000256" key="3">
    <source>
        <dbReference type="SAM" id="MobiDB-lite"/>
    </source>
</evidence>
<dbReference type="Proteomes" id="UP001586593">
    <property type="component" value="Unassembled WGS sequence"/>
</dbReference>
<feature type="region of interest" description="Disordered" evidence="3">
    <location>
        <begin position="22"/>
        <end position="59"/>
    </location>
</feature>
<evidence type="ECO:0000313" key="6">
    <source>
        <dbReference type="EMBL" id="KAL1879941.1"/>
    </source>
</evidence>
<dbReference type="EMBL" id="JAZHXJ010000038">
    <property type="protein sequence ID" value="KAL1879941.1"/>
    <property type="molecule type" value="Genomic_DNA"/>
</dbReference>
<feature type="region of interest" description="Disordered" evidence="3">
    <location>
        <begin position="349"/>
        <end position="396"/>
    </location>
</feature>
<proteinExistence type="predicted"/>
<gene>
    <name evidence="6" type="ORF">VTK73DRAFT_6637</name>
</gene>
<feature type="compositionally biased region" description="Low complexity" evidence="3">
    <location>
        <begin position="1800"/>
        <end position="1831"/>
    </location>
</feature>
<keyword evidence="2" id="KW-0175">Coiled coil</keyword>
<feature type="region of interest" description="Disordered" evidence="3">
    <location>
        <begin position="1790"/>
        <end position="1843"/>
    </location>
</feature>
<evidence type="ECO:0008006" key="8">
    <source>
        <dbReference type="Google" id="ProtNLM"/>
    </source>
</evidence>
<organism evidence="6 7">
    <name type="scientific">Phialemonium thermophilum</name>
    <dbReference type="NCBI Taxonomy" id="223376"/>
    <lineage>
        <taxon>Eukaryota</taxon>
        <taxon>Fungi</taxon>
        <taxon>Dikarya</taxon>
        <taxon>Ascomycota</taxon>
        <taxon>Pezizomycotina</taxon>
        <taxon>Sordariomycetes</taxon>
        <taxon>Sordariomycetidae</taxon>
        <taxon>Cephalothecales</taxon>
        <taxon>Cephalothecaceae</taxon>
        <taxon>Phialemonium</taxon>
    </lineage>
</organism>
<feature type="compositionally biased region" description="Low complexity" evidence="3">
    <location>
        <begin position="1717"/>
        <end position="1731"/>
    </location>
</feature>
<feature type="compositionally biased region" description="Polar residues" evidence="3">
    <location>
        <begin position="1169"/>
        <end position="1178"/>
    </location>
</feature>
<dbReference type="Gene3D" id="1.20.900.10">
    <property type="entry name" value="Dbl homology (DH) domain"/>
    <property type="match status" value="1"/>
</dbReference>
<feature type="compositionally biased region" description="Basic and acidic residues" evidence="3">
    <location>
        <begin position="48"/>
        <end position="58"/>
    </location>
</feature>
<feature type="compositionally biased region" description="Basic and acidic residues" evidence="3">
    <location>
        <begin position="931"/>
        <end position="940"/>
    </location>
</feature>
<dbReference type="CDD" id="cd00160">
    <property type="entry name" value="RhoGEF"/>
    <property type="match status" value="1"/>
</dbReference>
<feature type="compositionally biased region" description="Polar residues" evidence="3">
    <location>
        <begin position="321"/>
        <end position="333"/>
    </location>
</feature>
<feature type="compositionally biased region" description="Pro residues" evidence="3">
    <location>
        <begin position="1123"/>
        <end position="1137"/>
    </location>
</feature>
<feature type="compositionally biased region" description="Polar residues" evidence="3">
    <location>
        <begin position="541"/>
        <end position="550"/>
    </location>
</feature>
<dbReference type="InterPro" id="IPR000219">
    <property type="entry name" value="DH_dom"/>
</dbReference>
<dbReference type="Pfam" id="PF00621">
    <property type="entry name" value="RhoGEF"/>
    <property type="match status" value="1"/>
</dbReference>
<reference evidence="6 7" key="1">
    <citation type="journal article" date="2024" name="Commun. Biol.">
        <title>Comparative genomic analysis of thermophilic fungi reveals convergent evolutionary adaptations and gene losses.</title>
        <authorList>
            <person name="Steindorff A.S."/>
            <person name="Aguilar-Pontes M.V."/>
            <person name="Robinson A.J."/>
            <person name="Andreopoulos B."/>
            <person name="LaButti K."/>
            <person name="Kuo A."/>
            <person name="Mondo S."/>
            <person name="Riley R."/>
            <person name="Otillar R."/>
            <person name="Haridas S."/>
            <person name="Lipzen A."/>
            <person name="Grimwood J."/>
            <person name="Schmutz J."/>
            <person name="Clum A."/>
            <person name="Reid I.D."/>
            <person name="Moisan M.C."/>
            <person name="Butler G."/>
            <person name="Nguyen T.T.M."/>
            <person name="Dewar K."/>
            <person name="Conant G."/>
            <person name="Drula E."/>
            <person name="Henrissat B."/>
            <person name="Hansel C."/>
            <person name="Singer S."/>
            <person name="Hutchinson M.I."/>
            <person name="de Vries R.P."/>
            <person name="Natvig D.O."/>
            <person name="Powell A.J."/>
            <person name="Tsang A."/>
            <person name="Grigoriev I.V."/>
        </authorList>
    </citation>
    <scope>NUCLEOTIDE SEQUENCE [LARGE SCALE GENOMIC DNA]</scope>
    <source>
        <strain evidence="6 7">ATCC 24622</strain>
    </source>
</reference>
<protein>
    <recommendedName>
        <fullName evidence="8">DH domain-containing protein</fullName>
    </recommendedName>
</protein>
<feature type="region of interest" description="Disordered" evidence="3">
    <location>
        <begin position="1102"/>
        <end position="1206"/>
    </location>
</feature>
<feature type="compositionally biased region" description="Basic and acidic residues" evidence="3">
    <location>
        <begin position="1294"/>
        <end position="1303"/>
    </location>
</feature>
<feature type="region of interest" description="Disordered" evidence="3">
    <location>
        <begin position="438"/>
        <end position="615"/>
    </location>
</feature>
<feature type="region of interest" description="Disordered" evidence="3">
    <location>
        <begin position="1284"/>
        <end position="1331"/>
    </location>
</feature>
<dbReference type="SUPFAM" id="SSF103657">
    <property type="entry name" value="BAR/IMD domain-like"/>
    <property type="match status" value="1"/>
</dbReference>
<feature type="compositionally biased region" description="Polar residues" evidence="3">
    <location>
        <begin position="302"/>
        <end position="313"/>
    </location>
</feature>
<feature type="region of interest" description="Disordered" evidence="3">
    <location>
        <begin position="199"/>
        <end position="334"/>
    </location>
</feature>
<feature type="region of interest" description="Disordered" evidence="3">
    <location>
        <begin position="905"/>
        <end position="954"/>
    </location>
</feature>
<comment type="caution">
    <text evidence="6">The sequence shown here is derived from an EMBL/GenBank/DDBJ whole genome shotgun (WGS) entry which is preliminary data.</text>
</comment>
<feature type="compositionally biased region" description="Basic and acidic residues" evidence="3">
    <location>
        <begin position="637"/>
        <end position="667"/>
    </location>
</feature>
<feature type="compositionally biased region" description="Polar residues" evidence="3">
    <location>
        <begin position="1833"/>
        <end position="1843"/>
    </location>
</feature>
<feature type="coiled-coil region" evidence="2">
    <location>
        <begin position="1618"/>
        <end position="1645"/>
    </location>
</feature>
<feature type="domain" description="BAR" evidence="5">
    <location>
        <begin position="1475"/>
        <end position="1705"/>
    </location>
</feature>
<feature type="compositionally biased region" description="Polar residues" evidence="3">
    <location>
        <begin position="1790"/>
        <end position="1799"/>
    </location>
</feature>
<feature type="compositionally biased region" description="Low complexity" evidence="3">
    <location>
        <begin position="510"/>
        <end position="527"/>
    </location>
</feature>
<feature type="compositionally biased region" description="Low complexity" evidence="3">
    <location>
        <begin position="473"/>
        <end position="484"/>
    </location>
</feature>
<feature type="region of interest" description="Disordered" evidence="3">
    <location>
        <begin position="131"/>
        <end position="187"/>
    </location>
</feature>
<feature type="compositionally biased region" description="Polar residues" evidence="3">
    <location>
        <begin position="162"/>
        <end position="177"/>
    </location>
</feature>
<feature type="region of interest" description="Disordered" evidence="3">
    <location>
        <begin position="1717"/>
        <end position="1778"/>
    </location>
</feature>
<evidence type="ECO:0000259" key="5">
    <source>
        <dbReference type="PROSITE" id="PS51021"/>
    </source>
</evidence>
<feature type="domain" description="DH" evidence="4">
    <location>
        <begin position="1211"/>
        <end position="1442"/>
    </location>
</feature>
<feature type="compositionally biased region" description="Polar residues" evidence="3">
    <location>
        <begin position="284"/>
        <end position="294"/>
    </location>
</feature>
<dbReference type="PANTHER" id="PTHR22834:SF20">
    <property type="entry name" value="SH3 DOMAIN-CONTAINING PROTEIN"/>
    <property type="match status" value="1"/>
</dbReference>
<feature type="compositionally biased region" description="Polar residues" evidence="3">
    <location>
        <begin position="1768"/>
        <end position="1778"/>
    </location>
</feature>
<evidence type="ECO:0000256" key="2">
    <source>
        <dbReference type="SAM" id="Coils"/>
    </source>
</evidence>
<sequence>MDRGKHGEDIRLGAASFSFRLQSTQVPQTQYPQCRPDSPTHGSYDPYHPSDTHSRRLLQEPAYLDQSAFSTAAAHAGSSQQQPLTANDAVPTLNLLAASLDPDGFYRDYRGVDATNGLFSEPLTDAMASAIPSNRQTRSLRANSNGSTPKHPPANGPRPAFRSTSNPVDDRLQSPTVRNGYGGAPYQSVKDLKKKFDQTFTSPSSQLPPSQPSAGRKAAASRTRATRDGIATNPQARPNGTGSNSVPYSTVRSTTTTRDLVNSTSQGSSAARGTQRPKFVADDQISSNSQSFASRVSRPKNAVSSNAHASKSMTHLPPETSPLSDSGASTASARPNGLLFGEILPEDIDSLTPGFGIRRSTRPRRTSESHVPNPVKRPHLRSLSDPDVEPPSPTDWYRAALLPSHAAHAGSRIPRPNDAQSSDLPAGFSATTERMQYTSTTRQNHPQAHPTSPNSRLPRSVSRFNTQAPTTQSSPASTRSNSPSRVKRPMAGNGRNSRQGGQPPATRSKTPASHNPAPAAARAKTPTHSSGSARKVPAQINIPSNANNRLNAYVSVPPPKLSPTLRSSRPRQSVSTATTASSRMKAVESVNASQKKGSRAGGARPEETGSRRAKISVGPIDFAQRRETIKLAYSKSIRESQAREARQAAAERRKKELEAVAKAKAEAEAAAMAAIAANEDDERVAARPAPPAGPRNRSGSEDKLKVSTDLPPLETSVPHESSNTDLPTPDVPGSFPSIDSTPQEKDDNPVSAISLATAVTEFDEAAQTEPPIRNEDGQGEENPHDQLPAPARAQDLASVPLEQPPAEQGPPPPRKRLSYHYPFEDEEAEDDSVPLQVAVPYENDAKPPSPGPLHSRSEFQTEPVIPGSFRADLESPSNLSPSLPAYRTDTPATCSEVAFSVQGEVRIHAEGGPHHDEVQTRTTLSDTPAHVQHEPDDRTEPNAQNMDVPENFYVGPHMQDNVAALRESTLTSSDRDASVDGRPSIGEAERAPDTSHSLTVPAMVSPGNRLSAASAWTDFSFGSTDDREMSSRDLHYSDRSETDNRRVSSIRNIRTEPAIGLHDSSYEDIAESAVLSERDIAGVMAFLQQPSVDSEHQLPELDTGADFSVPYPPTKSQIGEVLPLPPDHAPPPPPPPEDSQLDEGATYIDTRPSSYLPSQDGESEDLTYPVSTPHSTAELSLDGPDSQAVPRVSNSSDVSGLAEKDKKRLKQRHLVLRELIETEATFVRDMSVVEEIYKGTAEACPKLDNKTVKLIFRNTDEIIAFHTAFLAQLKEAAASVYVPRGKRSTLPRQESSRESRHSDAPTASSIMSGDSSAVKSELDDSKDRQMSLGPVFSRNIDKMRTTHEGYLRTSDAATKRLIQIQEDDTVRLWLNECNEVAKDLTSAWNLDSLLIKPMQRITKYPNLISQLLEHTPSDHPDRDALIDARTAVENAILEINKTKKNFELVGQIVSRKRKDSDVRAGIARAFGKRVDKLQTSGNRPPEDKEFLELHEKFQDDYIHLQVVLRDVEYYTRTVATYVHEFLQYLSSMELVMRLQPSKHYGHLESKWVQFNVGMRDIEKVLEQHLLAVRKDVIEPFEQVIRSYGNPTLALKKRAKRRLDYEKFVQLKSSGKKVDKQLTELVEQYEALNETLKKELPKLSALTVKIGNICLARFITIQTKWYAVWKEKVKAPLADSSPVPELAEIVSAFQTDFRMVDEEVMSISLLSRNFRGRASQSTTDDASSTFSKSRSRPAELSLRGRGLSTTSDMVPSLPTPDILKRDNGSHITLPSPSQSYHRDYYSGINSYSRGDSSPVTSDAPASIRAAAASGPRPSTRRSSGSSSVARPSTESKAQSSIGNWRDSNSTYNLSLGATPGGAEQSRFSGLFHSALPLTDGPEETTRSSRASSRERKAVLTGGYNVLWLAASLFEFNIKTTKHEAGYPYLTYQAGEIFDVIAEKGELWLAKNQDDPGNQVGWIWSKHFAKLADS</sequence>
<dbReference type="Gene3D" id="1.20.1270.60">
    <property type="entry name" value="Arfaptin homology (AH) domain/BAR domain"/>
    <property type="match status" value="1"/>
</dbReference>
<dbReference type="InterPro" id="IPR035899">
    <property type="entry name" value="DBL_dom_sf"/>
</dbReference>
<feature type="compositionally biased region" description="Polar residues" evidence="3">
    <location>
        <begin position="131"/>
        <end position="148"/>
    </location>
</feature>
<feature type="compositionally biased region" description="Polar residues" evidence="3">
    <location>
        <begin position="564"/>
        <end position="582"/>
    </location>
</feature>
<feature type="region of interest" description="Disordered" evidence="3">
    <location>
        <begin position="637"/>
        <end position="889"/>
    </location>
</feature>
<evidence type="ECO:0000313" key="7">
    <source>
        <dbReference type="Proteomes" id="UP001586593"/>
    </source>
</evidence>
<feature type="compositionally biased region" description="Basic and acidic residues" evidence="3">
    <location>
        <begin position="1882"/>
        <end position="1892"/>
    </location>
</feature>
<dbReference type="InterPro" id="IPR027267">
    <property type="entry name" value="AH/BAR_dom_sf"/>
</dbReference>
<feature type="compositionally biased region" description="Basic and acidic residues" evidence="3">
    <location>
        <begin position="772"/>
        <end position="784"/>
    </location>
</feature>
<feature type="region of interest" description="Disordered" evidence="3">
    <location>
        <begin position="1021"/>
        <end position="1048"/>
    </location>
</feature>
<feature type="compositionally biased region" description="Basic and acidic residues" evidence="3">
    <location>
        <begin position="1320"/>
        <end position="1329"/>
    </location>
</feature>
<feature type="compositionally biased region" description="Polar residues" evidence="3">
    <location>
        <begin position="232"/>
        <end position="272"/>
    </location>
</feature>
<dbReference type="PANTHER" id="PTHR22834">
    <property type="entry name" value="NUCLEAR FUSION PROTEIN FUS2"/>
    <property type="match status" value="1"/>
</dbReference>
<feature type="compositionally biased region" description="Polar residues" evidence="3">
    <location>
        <begin position="22"/>
        <end position="32"/>
    </location>
</feature>
<feature type="compositionally biased region" description="Polar residues" evidence="3">
    <location>
        <begin position="438"/>
        <end position="472"/>
    </location>
</feature>
<feature type="region of interest" description="Disordered" evidence="3">
    <location>
        <begin position="969"/>
        <end position="1003"/>
    </location>
</feature>
<evidence type="ECO:0000256" key="1">
    <source>
        <dbReference type="ARBA" id="ARBA00022658"/>
    </source>
</evidence>
<name>A0ABR3XW47_9PEZI</name>